<proteinExistence type="predicted"/>
<gene>
    <name evidence="1" type="ORF">KC19_2G125400</name>
</gene>
<keyword evidence="2" id="KW-1185">Reference proteome</keyword>
<organism evidence="1 2">
    <name type="scientific">Ceratodon purpureus</name>
    <name type="common">Fire moss</name>
    <name type="synonym">Dicranum purpureum</name>
    <dbReference type="NCBI Taxonomy" id="3225"/>
    <lineage>
        <taxon>Eukaryota</taxon>
        <taxon>Viridiplantae</taxon>
        <taxon>Streptophyta</taxon>
        <taxon>Embryophyta</taxon>
        <taxon>Bryophyta</taxon>
        <taxon>Bryophytina</taxon>
        <taxon>Bryopsida</taxon>
        <taxon>Dicranidae</taxon>
        <taxon>Pseudoditrichales</taxon>
        <taxon>Ditrichaceae</taxon>
        <taxon>Ceratodon</taxon>
    </lineage>
</organism>
<dbReference type="AlphaFoldDB" id="A0A8T0IVQ1"/>
<dbReference type="Proteomes" id="UP000822688">
    <property type="component" value="Chromosome 2"/>
</dbReference>
<evidence type="ECO:0000313" key="2">
    <source>
        <dbReference type="Proteomes" id="UP000822688"/>
    </source>
</evidence>
<dbReference type="EMBL" id="CM026422">
    <property type="protein sequence ID" value="KAG0586896.1"/>
    <property type="molecule type" value="Genomic_DNA"/>
</dbReference>
<comment type="caution">
    <text evidence="1">The sequence shown here is derived from an EMBL/GenBank/DDBJ whole genome shotgun (WGS) entry which is preliminary data.</text>
</comment>
<accession>A0A8T0IVQ1</accession>
<sequence length="152" mass="17446">MSIAGLSISSNAQSQLPWQHSERVGQKNAELFGMMRVRQWWWRLAASLQAPSNFFVMNVSNKSCSATCGRINALTCRFMTSSNFRWPAFFHVPLHFFYPYRKQQCRQGVDGALWRAVERKRACGGVVGLNFNSITFKYSGIASWALYLHRNL</sequence>
<reference evidence="1" key="1">
    <citation type="submission" date="2020-06" db="EMBL/GenBank/DDBJ databases">
        <title>WGS assembly of Ceratodon purpureus strain R40.</title>
        <authorList>
            <person name="Carey S.B."/>
            <person name="Jenkins J."/>
            <person name="Shu S."/>
            <person name="Lovell J.T."/>
            <person name="Sreedasyam A."/>
            <person name="Maumus F."/>
            <person name="Tiley G.P."/>
            <person name="Fernandez-Pozo N."/>
            <person name="Barry K."/>
            <person name="Chen C."/>
            <person name="Wang M."/>
            <person name="Lipzen A."/>
            <person name="Daum C."/>
            <person name="Saski C.A."/>
            <person name="Payton A.C."/>
            <person name="Mcbreen J.C."/>
            <person name="Conrad R.E."/>
            <person name="Kollar L.M."/>
            <person name="Olsson S."/>
            <person name="Huttunen S."/>
            <person name="Landis J.B."/>
            <person name="Wickett N.J."/>
            <person name="Johnson M.G."/>
            <person name="Rensing S.A."/>
            <person name="Grimwood J."/>
            <person name="Schmutz J."/>
            <person name="Mcdaniel S.F."/>
        </authorList>
    </citation>
    <scope>NUCLEOTIDE SEQUENCE</scope>
    <source>
        <strain evidence="1">R40</strain>
    </source>
</reference>
<evidence type="ECO:0000313" key="1">
    <source>
        <dbReference type="EMBL" id="KAG0586896.1"/>
    </source>
</evidence>
<name>A0A8T0IVQ1_CERPU</name>
<protein>
    <submittedName>
        <fullName evidence="1">Uncharacterized protein</fullName>
    </submittedName>
</protein>